<dbReference type="Gene3D" id="3.40.50.300">
    <property type="entry name" value="P-loop containing nucleotide triphosphate hydrolases"/>
    <property type="match status" value="1"/>
</dbReference>
<dbReference type="EnsemblMetazoa" id="Aqu2.1.42742_001">
    <property type="protein sequence ID" value="Aqu2.1.42742_001"/>
    <property type="gene ID" value="Aqu2.1.42742"/>
</dbReference>
<dbReference type="SUPFAM" id="SSF52540">
    <property type="entry name" value="P-loop containing nucleoside triphosphate hydrolases"/>
    <property type="match status" value="1"/>
</dbReference>
<reference evidence="4" key="2">
    <citation type="submission" date="2017-05" db="UniProtKB">
        <authorList>
            <consortium name="EnsemblMetazoa"/>
        </authorList>
    </citation>
    <scope>IDENTIFICATION</scope>
</reference>
<sequence length="206" mass="23254">MCESVFKVLLIGDHSVGKTTFVASYVLNKWVPNLKTTVGADYAVKSVKWSETETIRLHLWDIAGQERFHSIARTYFRGASGCVVMFDVTNNKSFESAREWKQELDSKVELPNGEKVPCVLLGNKDDLVDKKVVTQSQVDKFARENGFIHYSFCSVKEGKGITEPMSELIKCMLEQEHSSGEVLQAFDRLNPDIFEERSNSGCCSKQ</sequence>
<dbReference type="GO" id="GO:0090385">
    <property type="term" value="P:phagosome-lysosome fusion"/>
    <property type="evidence" value="ECO:0007669"/>
    <property type="project" value="TreeGrafter"/>
</dbReference>
<dbReference type="InterPro" id="IPR005225">
    <property type="entry name" value="Small_GTP-bd"/>
</dbReference>
<keyword evidence="3" id="KW-0342">GTP-binding</keyword>
<gene>
    <name evidence="4" type="primary">100633878</name>
</gene>
<dbReference type="NCBIfam" id="TIGR00231">
    <property type="entry name" value="small_GTP"/>
    <property type="match status" value="1"/>
</dbReference>
<dbReference type="eggNOG" id="KOG4423">
    <property type="taxonomic scope" value="Eukaryota"/>
</dbReference>
<dbReference type="InParanoid" id="A0A1X7VRM3"/>
<keyword evidence="5" id="KW-1185">Reference proteome</keyword>
<dbReference type="GO" id="GO:0045335">
    <property type="term" value="C:phagocytic vesicle"/>
    <property type="evidence" value="ECO:0007669"/>
    <property type="project" value="TreeGrafter"/>
</dbReference>
<dbReference type="PROSITE" id="PS51421">
    <property type="entry name" value="RAS"/>
    <property type="match status" value="1"/>
</dbReference>
<proteinExistence type="inferred from homology"/>
<evidence type="ECO:0000256" key="2">
    <source>
        <dbReference type="ARBA" id="ARBA00022741"/>
    </source>
</evidence>
<dbReference type="PROSITE" id="PS51419">
    <property type="entry name" value="RAB"/>
    <property type="match status" value="1"/>
</dbReference>
<evidence type="ECO:0000256" key="1">
    <source>
        <dbReference type="ARBA" id="ARBA00006270"/>
    </source>
</evidence>
<dbReference type="STRING" id="400682.A0A1X7VRM3"/>
<dbReference type="InterPro" id="IPR027417">
    <property type="entry name" value="P-loop_NTPase"/>
</dbReference>
<evidence type="ECO:0000313" key="4">
    <source>
        <dbReference type="EnsemblMetazoa" id="Aqu2.1.42742_001"/>
    </source>
</evidence>
<dbReference type="EnsemblMetazoa" id="XM_003383037.3">
    <property type="protein sequence ID" value="XP_003383085.1"/>
    <property type="gene ID" value="LOC100633878"/>
</dbReference>
<protein>
    <recommendedName>
        <fullName evidence="6">Ras-related protein Rab</fullName>
    </recommendedName>
</protein>
<dbReference type="PANTHER" id="PTHR47981:SF42">
    <property type="entry name" value="RAS-RELATED PROTEIN RAB-7L1-LIKE ISOFORM X1"/>
    <property type="match status" value="1"/>
</dbReference>
<dbReference type="SMART" id="SM00173">
    <property type="entry name" value="RAS"/>
    <property type="match status" value="1"/>
</dbReference>
<dbReference type="SMART" id="SM00176">
    <property type="entry name" value="RAN"/>
    <property type="match status" value="1"/>
</dbReference>
<name>A0A1X7VRM3_AMPQE</name>
<evidence type="ECO:0008006" key="6">
    <source>
        <dbReference type="Google" id="ProtNLM"/>
    </source>
</evidence>
<dbReference type="GO" id="GO:0005770">
    <property type="term" value="C:late endosome"/>
    <property type="evidence" value="ECO:0007669"/>
    <property type="project" value="TreeGrafter"/>
</dbReference>
<organism evidence="4">
    <name type="scientific">Amphimedon queenslandica</name>
    <name type="common">Sponge</name>
    <dbReference type="NCBI Taxonomy" id="400682"/>
    <lineage>
        <taxon>Eukaryota</taxon>
        <taxon>Metazoa</taxon>
        <taxon>Porifera</taxon>
        <taxon>Demospongiae</taxon>
        <taxon>Heteroscleromorpha</taxon>
        <taxon>Haplosclerida</taxon>
        <taxon>Niphatidae</taxon>
        <taxon>Amphimedon</taxon>
    </lineage>
</organism>
<dbReference type="Proteomes" id="UP000007879">
    <property type="component" value="Unassembled WGS sequence"/>
</dbReference>
<dbReference type="PROSITE" id="PS51417">
    <property type="entry name" value="ARF"/>
    <property type="match status" value="1"/>
</dbReference>
<dbReference type="SMART" id="SM00174">
    <property type="entry name" value="RHO"/>
    <property type="match status" value="1"/>
</dbReference>
<dbReference type="GO" id="GO:0008333">
    <property type="term" value="P:endosome to lysosome transport"/>
    <property type="evidence" value="ECO:0007669"/>
    <property type="project" value="TreeGrafter"/>
</dbReference>
<dbReference type="OrthoDB" id="245989at2759"/>
<dbReference type="PANTHER" id="PTHR47981">
    <property type="entry name" value="RAB FAMILY"/>
    <property type="match status" value="1"/>
</dbReference>
<dbReference type="FunFam" id="3.40.50.300:FF:001447">
    <property type="entry name" value="Ras-related protein Rab-1B"/>
    <property type="match status" value="1"/>
</dbReference>
<reference evidence="5" key="1">
    <citation type="journal article" date="2010" name="Nature">
        <title>The Amphimedon queenslandica genome and the evolution of animal complexity.</title>
        <authorList>
            <person name="Srivastava M."/>
            <person name="Simakov O."/>
            <person name="Chapman J."/>
            <person name="Fahey B."/>
            <person name="Gauthier M.E."/>
            <person name="Mitros T."/>
            <person name="Richards G.S."/>
            <person name="Conaco C."/>
            <person name="Dacre M."/>
            <person name="Hellsten U."/>
            <person name="Larroux C."/>
            <person name="Putnam N.H."/>
            <person name="Stanke M."/>
            <person name="Adamska M."/>
            <person name="Darling A."/>
            <person name="Degnan S.M."/>
            <person name="Oakley T.H."/>
            <person name="Plachetzki D.C."/>
            <person name="Zhai Y."/>
            <person name="Adamski M."/>
            <person name="Calcino A."/>
            <person name="Cummins S.F."/>
            <person name="Goodstein D.M."/>
            <person name="Harris C."/>
            <person name="Jackson D.J."/>
            <person name="Leys S.P."/>
            <person name="Shu S."/>
            <person name="Woodcroft B.J."/>
            <person name="Vervoort M."/>
            <person name="Kosik K.S."/>
            <person name="Manning G."/>
            <person name="Degnan B.M."/>
            <person name="Rokhsar D.S."/>
        </authorList>
    </citation>
    <scope>NUCLEOTIDE SEQUENCE [LARGE SCALE GENOMIC DNA]</scope>
</reference>
<evidence type="ECO:0000256" key="3">
    <source>
        <dbReference type="ARBA" id="ARBA00023134"/>
    </source>
</evidence>
<comment type="similarity">
    <text evidence="1">Belongs to the small GTPase superfamily. Rab family.</text>
</comment>
<dbReference type="AlphaFoldDB" id="A0A1X7VRM3"/>
<dbReference type="KEGG" id="aqu:100633878"/>
<dbReference type="SMART" id="SM00175">
    <property type="entry name" value="RAB"/>
    <property type="match status" value="1"/>
</dbReference>
<dbReference type="GO" id="GO:0003924">
    <property type="term" value="F:GTPase activity"/>
    <property type="evidence" value="ECO:0007669"/>
    <property type="project" value="InterPro"/>
</dbReference>
<dbReference type="GO" id="GO:0005525">
    <property type="term" value="F:GTP binding"/>
    <property type="evidence" value="ECO:0007669"/>
    <property type="project" value="UniProtKB-KW"/>
</dbReference>
<dbReference type="Pfam" id="PF00071">
    <property type="entry name" value="Ras"/>
    <property type="match status" value="1"/>
</dbReference>
<dbReference type="GO" id="GO:0005764">
    <property type="term" value="C:lysosome"/>
    <property type="evidence" value="ECO:0007669"/>
    <property type="project" value="TreeGrafter"/>
</dbReference>
<accession>A0A1X7VRM3</accession>
<dbReference type="PRINTS" id="PR00449">
    <property type="entry name" value="RASTRNSFRMNG"/>
</dbReference>
<keyword evidence="2" id="KW-0547">Nucleotide-binding</keyword>
<dbReference type="InterPro" id="IPR001806">
    <property type="entry name" value="Small_GTPase"/>
</dbReference>
<evidence type="ECO:0000313" key="5">
    <source>
        <dbReference type="Proteomes" id="UP000007879"/>
    </source>
</evidence>